<keyword evidence="5 10" id="KW-0547">Nucleotide-binding</keyword>
<feature type="region of interest" description="Disordered" evidence="11">
    <location>
        <begin position="120"/>
        <end position="140"/>
    </location>
</feature>
<feature type="transmembrane region" description="Helical" evidence="10">
    <location>
        <begin position="325"/>
        <end position="346"/>
    </location>
</feature>
<dbReference type="InterPro" id="IPR018303">
    <property type="entry name" value="ATPase_P-typ_P_site"/>
</dbReference>
<dbReference type="Proteomes" id="UP001500167">
    <property type="component" value="Unassembled WGS sequence"/>
</dbReference>
<evidence type="ECO:0000313" key="14">
    <source>
        <dbReference type="Proteomes" id="UP001500167"/>
    </source>
</evidence>
<evidence type="ECO:0000256" key="8">
    <source>
        <dbReference type="ARBA" id="ARBA00022989"/>
    </source>
</evidence>
<keyword evidence="3 10" id="KW-0812">Transmembrane</keyword>
<feature type="transmembrane region" description="Helical" evidence="10">
    <location>
        <begin position="293"/>
        <end position="313"/>
    </location>
</feature>
<feature type="transmembrane region" description="Helical" evidence="10">
    <location>
        <begin position="553"/>
        <end position="572"/>
    </location>
</feature>
<organism evidence="13 14">
    <name type="scientific">Sphingobacterium ginsenosidimutans</name>
    <dbReference type="NCBI Taxonomy" id="687845"/>
    <lineage>
        <taxon>Bacteria</taxon>
        <taxon>Pseudomonadati</taxon>
        <taxon>Bacteroidota</taxon>
        <taxon>Sphingobacteriia</taxon>
        <taxon>Sphingobacteriales</taxon>
        <taxon>Sphingobacteriaceae</taxon>
        <taxon>Sphingobacterium</taxon>
    </lineage>
</organism>
<dbReference type="Pfam" id="PF00122">
    <property type="entry name" value="E1-E2_ATPase"/>
    <property type="match status" value="1"/>
</dbReference>
<feature type="transmembrane region" description="Helical" evidence="10">
    <location>
        <begin position="896"/>
        <end position="915"/>
    </location>
</feature>
<evidence type="ECO:0000259" key="12">
    <source>
        <dbReference type="PROSITE" id="PS50846"/>
    </source>
</evidence>
<dbReference type="SFLD" id="SFLDS00003">
    <property type="entry name" value="Haloacid_Dehalogenase"/>
    <property type="match status" value="1"/>
</dbReference>
<evidence type="ECO:0000256" key="2">
    <source>
        <dbReference type="ARBA" id="ARBA00006024"/>
    </source>
</evidence>
<dbReference type="Pfam" id="PF00403">
    <property type="entry name" value="HMA"/>
    <property type="match status" value="1"/>
</dbReference>
<dbReference type="PANTHER" id="PTHR43520">
    <property type="entry name" value="ATP7, ISOFORM B"/>
    <property type="match status" value="1"/>
</dbReference>
<dbReference type="NCBIfam" id="TIGR01525">
    <property type="entry name" value="ATPase-IB_hvy"/>
    <property type="match status" value="1"/>
</dbReference>
<protein>
    <recommendedName>
        <fullName evidence="12">HMA domain-containing protein</fullName>
    </recommendedName>
</protein>
<evidence type="ECO:0000313" key="13">
    <source>
        <dbReference type="EMBL" id="GAA4181238.1"/>
    </source>
</evidence>
<proteinExistence type="inferred from homology"/>
<feature type="transmembrane region" description="Helical" evidence="10">
    <location>
        <begin position="578"/>
        <end position="601"/>
    </location>
</feature>
<dbReference type="InterPro" id="IPR059000">
    <property type="entry name" value="ATPase_P-type_domA"/>
</dbReference>
<dbReference type="PRINTS" id="PR00943">
    <property type="entry name" value="CUATPASE"/>
</dbReference>
<dbReference type="InterPro" id="IPR006121">
    <property type="entry name" value="HMA_dom"/>
</dbReference>
<evidence type="ECO:0000256" key="6">
    <source>
        <dbReference type="ARBA" id="ARBA00022840"/>
    </source>
</evidence>
<dbReference type="Gene3D" id="3.40.1110.10">
    <property type="entry name" value="Calcium-transporting ATPase, cytoplasmic domain N"/>
    <property type="match status" value="1"/>
</dbReference>
<dbReference type="InterPro" id="IPR017969">
    <property type="entry name" value="Heavy-metal-associated_CS"/>
</dbReference>
<dbReference type="InterPro" id="IPR023298">
    <property type="entry name" value="ATPase_P-typ_TM_dom_sf"/>
</dbReference>
<reference evidence="14" key="1">
    <citation type="journal article" date="2019" name="Int. J. Syst. Evol. Microbiol.">
        <title>The Global Catalogue of Microorganisms (GCM) 10K type strain sequencing project: providing services to taxonomists for standard genome sequencing and annotation.</title>
        <authorList>
            <consortium name="The Broad Institute Genomics Platform"/>
            <consortium name="The Broad Institute Genome Sequencing Center for Infectious Disease"/>
            <person name="Wu L."/>
            <person name="Ma J."/>
        </authorList>
    </citation>
    <scope>NUCLEOTIDE SEQUENCE [LARGE SCALE GENOMIC DNA]</scope>
    <source>
        <strain evidence="14">JCM 16722</strain>
    </source>
</reference>
<gene>
    <name evidence="13" type="ORF">GCM10022218_36710</name>
</gene>
<dbReference type="SUPFAM" id="SSF55008">
    <property type="entry name" value="HMA, heavy metal-associated domain"/>
    <property type="match status" value="1"/>
</dbReference>
<evidence type="ECO:0000256" key="1">
    <source>
        <dbReference type="ARBA" id="ARBA00004127"/>
    </source>
</evidence>
<keyword evidence="9 10" id="KW-0472">Membrane</keyword>
<evidence type="ECO:0000256" key="9">
    <source>
        <dbReference type="ARBA" id="ARBA00023136"/>
    </source>
</evidence>
<comment type="similarity">
    <text evidence="2 10">Belongs to the cation transport ATPase (P-type) (TC 3.A.3) family. Type IB subfamily.</text>
</comment>
<evidence type="ECO:0000256" key="4">
    <source>
        <dbReference type="ARBA" id="ARBA00022723"/>
    </source>
</evidence>
<dbReference type="SUPFAM" id="SSF56784">
    <property type="entry name" value="HAD-like"/>
    <property type="match status" value="1"/>
</dbReference>
<evidence type="ECO:0000256" key="7">
    <source>
        <dbReference type="ARBA" id="ARBA00022967"/>
    </source>
</evidence>
<dbReference type="InterPro" id="IPR008250">
    <property type="entry name" value="ATPase_P-typ_transduc_dom_A_sf"/>
</dbReference>
<keyword evidence="7" id="KW-1278">Translocase</keyword>
<dbReference type="NCBIfam" id="TIGR01511">
    <property type="entry name" value="ATPase-IB1_Cu"/>
    <property type="match status" value="1"/>
</dbReference>
<dbReference type="Pfam" id="PF00702">
    <property type="entry name" value="Hydrolase"/>
    <property type="match status" value="1"/>
</dbReference>
<comment type="subcellular location">
    <subcellularLocation>
        <location evidence="10">Cell membrane</location>
    </subcellularLocation>
    <subcellularLocation>
        <location evidence="1">Endomembrane system</location>
        <topology evidence="1">Multi-pass membrane protein</topology>
    </subcellularLocation>
</comment>
<dbReference type="PROSITE" id="PS00154">
    <property type="entry name" value="ATPASE_E1_E2"/>
    <property type="match status" value="1"/>
</dbReference>
<sequence length="955" mass="104203">MQYQYKLSGMSCDGCRTTIENAINQLPEVRAKVTLEPPLLTIESAIEIPTEQLQETLAKLGNYHIGELNKPVQEILNTEQPKLSASSKYYCPMHCEGDKTYDQPGRCPVCGMYLVPMQNNENKHHHPDHRHSADQTPTVVTQTKIEQQHESIMQEHNHAGQQHQSEAQDHDHHQHESVQHGHDYNQHKQAHNDHSAAAKPNQRKASSAGKYYCPMHCEGDKLYDKPGNCPVCGMNLEKVPELTKSTQYSCPMHPEIVQDHPGSCPICGMDLVPIAGGNDTDDDRTYRDLRMKLWLSILFTVPIFILSMGEMLPGNPIGKVIPTDWSGWIQLFLSLPVVFYTCWSFFQRGWISFKTWRLNMFSLIALGAGAGFVYSIIGLFFPQLFPADLKNHHGYIALYFESVTVILTLVLLGQVMEAKAHSKTNSAIKELIKLSPSDATRVENGIDVKIGVDQIKIGDTLKVKPGDKIPVDGQITNGTTSIDESMLTGEPLPVEKQEGDKVSSGTINGERSFLMKAERIGSDTLLAQIIQMVNDASRSKAPIQRLTDKVSEIFVPIVIVIALLTFFAWWIWGPAPSLAYGFANALAVLIVACPCALGLATPMSVMVGVGKGAKNGILIKDASALEKMNKVDVVLTDKTGTITEGKPTVDDIQPTAKSSINEILSLAAALNSNSTHPLGQAIIDRAKKEGNKIEQQVEDFENVAGQGIKGHINGQLVALGNQLLMESMQVIIPDEIRKAVESAQSNGKTVSYLAKGSDLLGYFSISDQIKTSSKQAIHYLLQHDVDVIMLTGDNAHTAKSVAGQVGIKHFKANALPKDKLQEIHKLQEQGHIVAMAGDGINDAPALAQADIGIAMGTGTDVAIQSASLTLLQGDLLGIAKAKILSKKLLRNIKENLGFAFIYNILGIPLAAGLLYPSFGILLSPMIAAAAMSFSSVSVILNSLRLNRATIEVDKK</sequence>
<dbReference type="PROSITE" id="PS01047">
    <property type="entry name" value="HMA_1"/>
    <property type="match status" value="1"/>
</dbReference>
<dbReference type="InterPro" id="IPR045800">
    <property type="entry name" value="HMBD"/>
</dbReference>
<dbReference type="RefSeq" id="WP_346087424.1">
    <property type="nucleotide sequence ID" value="NZ_BAAAZK010000007.1"/>
</dbReference>
<dbReference type="NCBIfam" id="TIGR01494">
    <property type="entry name" value="ATPase_P-type"/>
    <property type="match status" value="1"/>
</dbReference>
<dbReference type="Gene3D" id="2.70.150.10">
    <property type="entry name" value="Calcium-transporting ATPase, cytoplasmic transduction domain A"/>
    <property type="match status" value="1"/>
</dbReference>
<dbReference type="InterPro" id="IPR023214">
    <property type="entry name" value="HAD_sf"/>
</dbReference>
<name>A0ABP8ABK9_9SPHI</name>
<dbReference type="SFLD" id="SFLDF00027">
    <property type="entry name" value="p-type_atpase"/>
    <property type="match status" value="1"/>
</dbReference>
<dbReference type="InterPro" id="IPR023299">
    <property type="entry name" value="ATPase_P-typ_cyto_dom_N"/>
</dbReference>
<dbReference type="PRINTS" id="PR00119">
    <property type="entry name" value="CATATPASE"/>
</dbReference>
<dbReference type="InterPro" id="IPR036412">
    <property type="entry name" value="HAD-like_sf"/>
</dbReference>
<dbReference type="PROSITE" id="PS50846">
    <property type="entry name" value="HMA_2"/>
    <property type="match status" value="1"/>
</dbReference>
<dbReference type="CDD" id="cd00371">
    <property type="entry name" value="HMA"/>
    <property type="match status" value="1"/>
</dbReference>
<keyword evidence="4 10" id="KW-0479">Metal-binding</keyword>
<feature type="transmembrane region" description="Helical" evidence="10">
    <location>
        <begin position="921"/>
        <end position="940"/>
    </location>
</feature>
<feature type="transmembrane region" description="Helical" evidence="10">
    <location>
        <begin position="358"/>
        <end position="381"/>
    </location>
</feature>
<dbReference type="InterPro" id="IPR036163">
    <property type="entry name" value="HMA_dom_sf"/>
</dbReference>
<dbReference type="CDD" id="cd02094">
    <property type="entry name" value="P-type_ATPase_Cu-like"/>
    <property type="match status" value="1"/>
</dbReference>
<dbReference type="SUPFAM" id="SSF81665">
    <property type="entry name" value="Calcium ATPase, transmembrane domain M"/>
    <property type="match status" value="1"/>
</dbReference>
<dbReference type="Gene3D" id="3.40.50.1000">
    <property type="entry name" value="HAD superfamily/HAD-like"/>
    <property type="match status" value="1"/>
</dbReference>
<dbReference type="EMBL" id="BAAAZK010000007">
    <property type="protein sequence ID" value="GAA4181238.1"/>
    <property type="molecule type" value="Genomic_DNA"/>
</dbReference>
<accession>A0ABP8ABK9</accession>
<keyword evidence="6 10" id="KW-0067">ATP-binding</keyword>
<feature type="compositionally biased region" description="Basic and acidic residues" evidence="11">
    <location>
        <begin position="166"/>
        <end position="196"/>
    </location>
</feature>
<dbReference type="SUPFAM" id="SSF81653">
    <property type="entry name" value="Calcium ATPase, transduction domain A"/>
    <property type="match status" value="1"/>
</dbReference>
<keyword evidence="10" id="KW-1003">Cell membrane</keyword>
<dbReference type="InterPro" id="IPR001757">
    <property type="entry name" value="P_typ_ATPase"/>
</dbReference>
<dbReference type="SFLD" id="SFLDG00002">
    <property type="entry name" value="C1.7:_P-type_atpase_like"/>
    <property type="match status" value="1"/>
</dbReference>
<evidence type="ECO:0000256" key="5">
    <source>
        <dbReference type="ARBA" id="ARBA00022741"/>
    </source>
</evidence>
<feature type="region of interest" description="Disordered" evidence="11">
    <location>
        <begin position="155"/>
        <end position="203"/>
    </location>
</feature>
<evidence type="ECO:0000256" key="3">
    <source>
        <dbReference type="ARBA" id="ARBA00022692"/>
    </source>
</evidence>
<keyword evidence="8 10" id="KW-1133">Transmembrane helix</keyword>
<dbReference type="InterPro" id="IPR027256">
    <property type="entry name" value="P-typ_ATPase_IB"/>
</dbReference>
<dbReference type="PANTHER" id="PTHR43520:SF8">
    <property type="entry name" value="P-TYPE CU(+) TRANSPORTER"/>
    <property type="match status" value="1"/>
</dbReference>
<evidence type="ECO:0000256" key="11">
    <source>
        <dbReference type="SAM" id="MobiDB-lite"/>
    </source>
</evidence>
<feature type="domain" description="HMA" evidence="12">
    <location>
        <begin position="1"/>
        <end position="65"/>
    </location>
</feature>
<dbReference type="InterPro" id="IPR044492">
    <property type="entry name" value="P_typ_ATPase_HD_dom"/>
</dbReference>
<comment type="caution">
    <text evidence="13">The sequence shown here is derived from an EMBL/GenBank/DDBJ whole genome shotgun (WGS) entry which is preliminary data.</text>
</comment>
<feature type="transmembrane region" description="Helical" evidence="10">
    <location>
        <begin position="393"/>
        <end position="413"/>
    </location>
</feature>
<dbReference type="Pfam" id="PF19335">
    <property type="entry name" value="HMBD"/>
    <property type="match status" value="3"/>
</dbReference>
<evidence type="ECO:0000256" key="10">
    <source>
        <dbReference type="RuleBase" id="RU362081"/>
    </source>
</evidence>
<dbReference type="Gene3D" id="3.30.70.100">
    <property type="match status" value="1"/>
</dbReference>
<keyword evidence="14" id="KW-1185">Reference proteome</keyword>